<accession>A0ABU2FJD6</accession>
<dbReference type="Proteomes" id="UP001268864">
    <property type="component" value="Unassembled WGS sequence"/>
</dbReference>
<proteinExistence type="predicted"/>
<name>A0ABU2FJD6_9EURY</name>
<evidence type="ECO:0000313" key="3">
    <source>
        <dbReference type="EMBL" id="MDS0280876.1"/>
    </source>
</evidence>
<feature type="compositionally biased region" description="Basic and acidic residues" evidence="1">
    <location>
        <begin position="170"/>
        <end position="189"/>
    </location>
</feature>
<comment type="caution">
    <text evidence="3">The sequence shown here is derived from an EMBL/GenBank/DDBJ whole genome shotgun (WGS) entry which is preliminary data.</text>
</comment>
<keyword evidence="2" id="KW-0812">Transmembrane</keyword>
<feature type="transmembrane region" description="Helical" evidence="2">
    <location>
        <begin position="115"/>
        <end position="133"/>
    </location>
</feature>
<feature type="transmembrane region" description="Helical" evidence="2">
    <location>
        <begin position="27"/>
        <end position="45"/>
    </location>
</feature>
<reference evidence="3 4" key="1">
    <citation type="submission" date="2022-06" db="EMBL/GenBank/DDBJ databases">
        <title>Halomicroarcula sp. a new haloarchaeum isolate from saline soil.</title>
        <authorList>
            <person name="Strakova D."/>
            <person name="Galisteo C."/>
            <person name="Sanchez-Porro C."/>
            <person name="Ventosa A."/>
        </authorList>
    </citation>
    <scope>NUCLEOTIDE SEQUENCE [LARGE SCALE GENOMIC DNA]</scope>
    <source>
        <strain evidence="3 4">S3CR25-11</strain>
    </source>
</reference>
<organism evidence="3 4">
    <name type="scientific">Haloarcula onubensis</name>
    <dbReference type="NCBI Taxonomy" id="2950539"/>
    <lineage>
        <taxon>Archaea</taxon>
        <taxon>Methanobacteriati</taxon>
        <taxon>Methanobacteriota</taxon>
        <taxon>Stenosarchaea group</taxon>
        <taxon>Halobacteria</taxon>
        <taxon>Halobacteriales</taxon>
        <taxon>Haloarculaceae</taxon>
        <taxon>Haloarcula</taxon>
    </lineage>
</organism>
<keyword evidence="2" id="KW-0472">Membrane</keyword>
<sequence length="189" mass="20568">MSSSHRPAHRERRTETRLPARARLVRAVARGALGGLAATAVMTVYRLPVFRGLPPTAEFWARYVGGGDVDQHFVPGLVLHILYGIVGGAAYGLLASVPTVDDHTESERVSVLRGLVYGLCLSAFGSRVVFVRLLGRELQSEDALVFHVGHAIYGVTLGTFVAASESPGDVYRESRRTRPDTDKQRRESG</sequence>
<evidence type="ECO:0000256" key="2">
    <source>
        <dbReference type="SAM" id="Phobius"/>
    </source>
</evidence>
<protein>
    <recommendedName>
        <fullName evidence="5">DUF1440 domain-containing protein</fullName>
    </recommendedName>
</protein>
<evidence type="ECO:0000313" key="4">
    <source>
        <dbReference type="Proteomes" id="UP001268864"/>
    </source>
</evidence>
<keyword evidence="4" id="KW-1185">Reference proteome</keyword>
<evidence type="ECO:0008006" key="5">
    <source>
        <dbReference type="Google" id="ProtNLM"/>
    </source>
</evidence>
<feature type="transmembrane region" description="Helical" evidence="2">
    <location>
        <begin position="145"/>
        <end position="163"/>
    </location>
</feature>
<feature type="region of interest" description="Disordered" evidence="1">
    <location>
        <begin position="169"/>
        <end position="189"/>
    </location>
</feature>
<dbReference type="EMBL" id="JAMQOS010000001">
    <property type="protein sequence ID" value="MDS0280876.1"/>
    <property type="molecule type" value="Genomic_DNA"/>
</dbReference>
<evidence type="ECO:0000256" key="1">
    <source>
        <dbReference type="SAM" id="MobiDB-lite"/>
    </source>
</evidence>
<dbReference type="RefSeq" id="WP_310898721.1">
    <property type="nucleotide sequence ID" value="NZ_JAMQOS010000001.1"/>
</dbReference>
<feature type="transmembrane region" description="Helical" evidence="2">
    <location>
        <begin position="73"/>
        <end position="94"/>
    </location>
</feature>
<keyword evidence="2" id="KW-1133">Transmembrane helix</keyword>
<gene>
    <name evidence="3" type="ORF">NDI86_02000</name>
</gene>